<organism evidence="1 2">
    <name type="scientific">Ralstonia phage RP12</name>
    <dbReference type="NCBI Taxonomy" id="1923889"/>
    <lineage>
        <taxon>Viruses</taxon>
        <taxon>Duplodnaviria</taxon>
        <taxon>Heunggongvirae</taxon>
        <taxon>Uroviricota</taxon>
        <taxon>Caudoviricetes</taxon>
        <taxon>Chimalliviridae</taxon>
        <taxon>Ripduovirus</taxon>
        <taxon>Ripduovirus RP12</taxon>
    </lineage>
</organism>
<sequence>MQIFAGGSSMGGTQDGFRTALQEDHPIVNPQEVEEAIAYANEALDAAQSLEETANGIDPFDPTAIDLQKLEVAVENYIDRFNIPTAALESADEEEEEDKVKHSRLKKVILYLYALVERIFKTLFDFFANQKITARKLILPIKNYIGRADSLSSSIAAQLNIKDRSIMVALNIDGIAPQKTPELFDRLADTFEQQYRFSAVAEVVRLVGAARAKEYDRVKKEADILRDKLEAGIKESLKPIDPNTLSVFTEKKNDSLDFYASEALFGQNYITGVIGKEVRENGTFTYHCNIRRDSEVPLRVAFFPVLTPDEIRRVCRTALKVCENVVRFSRDEELMRKILREAAFVKSKDPDQSSVVALRNITAIGQNSYIVHLRFIMRTMQALLRWCSQSIERYENVGK</sequence>
<keyword evidence="2" id="KW-1185">Reference proteome</keyword>
<dbReference type="GeneID" id="40074631"/>
<dbReference type="KEGG" id="vg:40074631"/>
<evidence type="ECO:0000313" key="1">
    <source>
        <dbReference type="EMBL" id="BAW19210.1"/>
    </source>
</evidence>
<evidence type="ECO:0000313" key="2">
    <source>
        <dbReference type="Proteomes" id="UP000222831"/>
    </source>
</evidence>
<dbReference type="Proteomes" id="UP000222831">
    <property type="component" value="Segment"/>
</dbReference>
<accession>A0A1L7N161</accession>
<protein>
    <submittedName>
        <fullName evidence="1">Uncharacterized protein</fullName>
    </submittedName>
</protein>
<name>A0A1L7N161_9CAUD</name>
<proteinExistence type="predicted"/>
<reference evidence="1 2" key="1">
    <citation type="submission" date="2016-12" db="EMBL/GenBank/DDBJ databases">
        <title>Characterization of two jumbo phages RP12 and RP31 infecting the phytopathogen Ralstonia solanacearum.</title>
        <authorList>
            <person name="Kawasaki T."/>
            <person name="Yoshikawa G."/>
            <person name="Ogata H."/>
            <person name="Yamada T."/>
        </authorList>
    </citation>
    <scope>NUCLEOTIDE SEQUENCE [LARGE SCALE GENOMIC DNA]</scope>
    <source>
        <strain evidence="1 2">RP12</strain>
    </source>
</reference>
<dbReference type="EMBL" id="AP017924">
    <property type="protein sequence ID" value="BAW19210.1"/>
    <property type="molecule type" value="Genomic_DNA"/>
</dbReference>
<dbReference type="RefSeq" id="YP_009598929.1">
    <property type="nucleotide sequence ID" value="NC_041911.1"/>
</dbReference>